<keyword evidence="8" id="KW-1185">Reference proteome</keyword>
<evidence type="ECO:0000256" key="3">
    <source>
        <dbReference type="ARBA" id="ARBA00022448"/>
    </source>
</evidence>
<dbReference type="InterPro" id="IPR003439">
    <property type="entry name" value="ABC_transporter-like_ATP-bd"/>
</dbReference>
<evidence type="ECO:0000256" key="4">
    <source>
        <dbReference type="ARBA" id="ARBA00022741"/>
    </source>
</evidence>
<comment type="similarity">
    <text evidence="2">Belongs to the ABC transporter superfamily.</text>
</comment>
<evidence type="ECO:0000256" key="1">
    <source>
        <dbReference type="ARBA" id="ARBA00004417"/>
    </source>
</evidence>
<dbReference type="AlphaFoldDB" id="A0A6I7HKW0"/>
<evidence type="ECO:0000313" key="8">
    <source>
        <dbReference type="Proteomes" id="UP000252582"/>
    </source>
</evidence>
<dbReference type="InterPro" id="IPR013563">
    <property type="entry name" value="Oligopep_ABC_C"/>
</dbReference>
<protein>
    <submittedName>
        <fullName evidence="7">Peptide/nickel transport system ATP-binding protein</fullName>
    </submittedName>
</protein>
<dbReference type="PROSITE" id="PS00211">
    <property type="entry name" value="ABC_TRANSPORTER_1"/>
    <property type="match status" value="1"/>
</dbReference>
<reference evidence="7 8" key="1">
    <citation type="submission" date="2018-07" db="EMBL/GenBank/DDBJ databases">
        <title>Genomic Encyclopedia of Type Strains, Phase IV (KMG-IV): sequencing the most valuable type-strain genomes for metagenomic binning, comparative biology and taxonomic classification.</title>
        <authorList>
            <person name="Goeker M."/>
        </authorList>
    </citation>
    <scope>NUCLEOTIDE SEQUENCE [LARGE SCALE GENOMIC DNA]</scope>
    <source>
        <strain evidence="7 8">DSM 25528</strain>
    </source>
</reference>
<organism evidence="7 8">
    <name type="scientific">Ciceribacter lividus</name>
    <dbReference type="NCBI Taxonomy" id="1197950"/>
    <lineage>
        <taxon>Bacteria</taxon>
        <taxon>Pseudomonadati</taxon>
        <taxon>Pseudomonadota</taxon>
        <taxon>Alphaproteobacteria</taxon>
        <taxon>Hyphomicrobiales</taxon>
        <taxon>Rhizobiaceae</taxon>
        <taxon>Ciceribacter</taxon>
    </lineage>
</organism>
<evidence type="ECO:0000259" key="6">
    <source>
        <dbReference type="PROSITE" id="PS50893"/>
    </source>
</evidence>
<dbReference type="GO" id="GO:0055085">
    <property type="term" value="P:transmembrane transport"/>
    <property type="evidence" value="ECO:0007669"/>
    <property type="project" value="UniProtKB-ARBA"/>
</dbReference>
<dbReference type="EMBL" id="QPIX01000006">
    <property type="protein sequence ID" value="RCW23915.1"/>
    <property type="molecule type" value="Genomic_DNA"/>
</dbReference>
<accession>A0A6I7HKW0</accession>
<dbReference type="GO" id="GO:0005524">
    <property type="term" value="F:ATP binding"/>
    <property type="evidence" value="ECO:0007669"/>
    <property type="project" value="UniProtKB-KW"/>
</dbReference>
<gene>
    <name evidence="7" type="ORF">DFR48_10637</name>
</gene>
<dbReference type="PANTHER" id="PTHR43776">
    <property type="entry name" value="TRANSPORT ATP-BINDING PROTEIN"/>
    <property type="match status" value="1"/>
</dbReference>
<feature type="domain" description="ABC transporter" evidence="6">
    <location>
        <begin position="17"/>
        <end position="272"/>
    </location>
</feature>
<sequence length="350" mass="38946">MTFQPTKALSMDDEVLISVRGAKKHFPVFGGWRHREIATVKAVDDISFDIRKGETFGLVGESGSGKSSIARLILRAYDLTGGEILFRRENGEVVDITSLSDRDLRQIRREMQMIFQDPYSSLDPRMTLRDLVGEPLVIHGVGTRAEIADRVAELLQLVGLRPEYASRYPHAFSGGQRQRIGIARALALQPRFIAADEAVSALDVSVAAQNINLMQDLQEQFGLTYLFITHDLGMVEHISDRVGVMYLGRLMEVGETDALFARPLHPYTEALLAAVPQPDPRGNRTRKRVPLKGEIADAMNVPSGCPFHPRCAYADERCRKEIPELRTVLPGRQARCHHAENLELTGVPAA</sequence>
<evidence type="ECO:0000256" key="5">
    <source>
        <dbReference type="ARBA" id="ARBA00022840"/>
    </source>
</evidence>
<evidence type="ECO:0000256" key="2">
    <source>
        <dbReference type="ARBA" id="ARBA00005417"/>
    </source>
</evidence>
<dbReference type="InterPro" id="IPR003593">
    <property type="entry name" value="AAA+_ATPase"/>
</dbReference>
<dbReference type="Proteomes" id="UP000252582">
    <property type="component" value="Unassembled WGS sequence"/>
</dbReference>
<dbReference type="RefSeq" id="WP_245415594.1">
    <property type="nucleotide sequence ID" value="NZ_QPIX01000006.1"/>
</dbReference>
<keyword evidence="4" id="KW-0547">Nucleotide-binding</keyword>
<name>A0A6I7HKW0_9HYPH</name>
<dbReference type="SUPFAM" id="SSF52540">
    <property type="entry name" value="P-loop containing nucleoside triphosphate hydrolases"/>
    <property type="match status" value="1"/>
</dbReference>
<dbReference type="NCBIfam" id="TIGR01727">
    <property type="entry name" value="oligo_HPY"/>
    <property type="match status" value="1"/>
</dbReference>
<dbReference type="GO" id="GO:0016887">
    <property type="term" value="F:ATP hydrolysis activity"/>
    <property type="evidence" value="ECO:0007669"/>
    <property type="project" value="InterPro"/>
</dbReference>
<dbReference type="Gene3D" id="3.40.50.300">
    <property type="entry name" value="P-loop containing nucleotide triphosphate hydrolases"/>
    <property type="match status" value="1"/>
</dbReference>
<dbReference type="FunFam" id="3.40.50.300:FF:000016">
    <property type="entry name" value="Oligopeptide ABC transporter ATP-binding component"/>
    <property type="match status" value="1"/>
</dbReference>
<dbReference type="GO" id="GO:0005886">
    <property type="term" value="C:plasma membrane"/>
    <property type="evidence" value="ECO:0007669"/>
    <property type="project" value="UniProtKB-SubCell"/>
</dbReference>
<keyword evidence="3" id="KW-0813">Transport</keyword>
<dbReference type="PANTHER" id="PTHR43776:SF7">
    <property type="entry name" value="D,D-DIPEPTIDE TRANSPORT ATP-BINDING PROTEIN DDPF-RELATED"/>
    <property type="match status" value="1"/>
</dbReference>
<proteinExistence type="inferred from homology"/>
<dbReference type="SMART" id="SM00382">
    <property type="entry name" value="AAA"/>
    <property type="match status" value="1"/>
</dbReference>
<dbReference type="Pfam" id="PF08352">
    <property type="entry name" value="oligo_HPY"/>
    <property type="match status" value="1"/>
</dbReference>
<dbReference type="InterPro" id="IPR017871">
    <property type="entry name" value="ABC_transporter-like_CS"/>
</dbReference>
<dbReference type="PROSITE" id="PS50893">
    <property type="entry name" value="ABC_TRANSPORTER_2"/>
    <property type="match status" value="1"/>
</dbReference>
<dbReference type="GO" id="GO:0015833">
    <property type="term" value="P:peptide transport"/>
    <property type="evidence" value="ECO:0007669"/>
    <property type="project" value="InterPro"/>
</dbReference>
<dbReference type="CDD" id="cd03257">
    <property type="entry name" value="ABC_NikE_OppD_transporters"/>
    <property type="match status" value="1"/>
</dbReference>
<dbReference type="InterPro" id="IPR027417">
    <property type="entry name" value="P-loop_NTPase"/>
</dbReference>
<dbReference type="InterPro" id="IPR050319">
    <property type="entry name" value="ABC_transp_ATP-bind"/>
</dbReference>
<keyword evidence="5 7" id="KW-0067">ATP-binding</keyword>
<dbReference type="Pfam" id="PF00005">
    <property type="entry name" value="ABC_tran"/>
    <property type="match status" value="1"/>
</dbReference>
<comment type="caution">
    <text evidence="7">The sequence shown here is derived from an EMBL/GenBank/DDBJ whole genome shotgun (WGS) entry which is preliminary data.</text>
</comment>
<evidence type="ECO:0000313" key="7">
    <source>
        <dbReference type="EMBL" id="RCW23915.1"/>
    </source>
</evidence>
<comment type="subcellular location">
    <subcellularLocation>
        <location evidence="1">Cell inner membrane</location>
        <topology evidence="1">Peripheral membrane protein</topology>
    </subcellularLocation>
</comment>